<dbReference type="Proteomes" id="UP000315677">
    <property type="component" value="Unassembled WGS sequence"/>
</dbReference>
<comment type="caution">
    <text evidence="1">The sequence shown here is derived from an EMBL/GenBank/DDBJ whole genome shotgun (WGS) entry which is preliminary data.</text>
</comment>
<gene>
    <name evidence="1" type="ORF">FB558_0265</name>
</gene>
<dbReference type="OrthoDB" id="3576956at2"/>
<keyword evidence="2" id="KW-1185">Reference proteome</keyword>
<reference evidence="1 2" key="1">
    <citation type="submission" date="2019-06" db="EMBL/GenBank/DDBJ databases">
        <title>Sequencing the genomes of 1000 actinobacteria strains.</title>
        <authorList>
            <person name="Klenk H.-P."/>
        </authorList>
    </citation>
    <scope>NUCLEOTIDE SEQUENCE [LARGE SCALE GENOMIC DNA]</scope>
    <source>
        <strain evidence="1 2">DSM 45301</strain>
    </source>
</reference>
<sequence length="74" mass="7967">MRIQHDATLTMNLQVELALPREGREGGETLVVVLPTGGDGDPTSMADRWSFTVDEAEQLGAVLLDAAQKARDMA</sequence>
<accession>A0A543DW08</accession>
<organism evidence="1 2">
    <name type="scientific">Pseudonocardia kunmingensis</name>
    <dbReference type="NCBI Taxonomy" id="630975"/>
    <lineage>
        <taxon>Bacteria</taxon>
        <taxon>Bacillati</taxon>
        <taxon>Actinomycetota</taxon>
        <taxon>Actinomycetes</taxon>
        <taxon>Pseudonocardiales</taxon>
        <taxon>Pseudonocardiaceae</taxon>
        <taxon>Pseudonocardia</taxon>
    </lineage>
</organism>
<dbReference type="RefSeq" id="WP_142047316.1">
    <property type="nucleotide sequence ID" value="NZ_VFPA01000001.1"/>
</dbReference>
<protein>
    <submittedName>
        <fullName evidence="1">Uncharacterized protein</fullName>
    </submittedName>
</protein>
<dbReference type="AlphaFoldDB" id="A0A543DW08"/>
<proteinExistence type="predicted"/>
<evidence type="ECO:0000313" key="2">
    <source>
        <dbReference type="Proteomes" id="UP000315677"/>
    </source>
</evidence>
<evidence type="ECO:0000313" key="1">
    <source>
        <dbReference type="EMBL" id="TQM13516.1"/>
    </source>
</evidence>
<name>A0A543DW08_9PSEU</name>
<dbReference type="EMBL" id="VFPA01000001">
    <property type="protein sequence ID" value="TQM13516.1"/>
    <property type="molecule type" value="Genomic_DNA"/>
</dbReference>